<dbReference type="GO" id="GO:0015421">
    <property type="term" value="F:ABC-type oligopeptide transporter activity"/>
    <property type="evidence" value="ECO:0007669"/>
    <property type="project" value="TreeGrafter"/>
</dbReference>
<keyword evidence="6 8" id="KW-1133">Transmembrane helix</keyword>
<evidence type="ECO:0000259" key="9">
    <source>
        <dbReference type="PROSITE" id="PS50893"/>
    </source>
</evidence>
<dbReference type="InterPro" id="IPR039421">
    <property type="entry name" value="Type_1_exporter"/>
</dbReference>
<evidence type="ECO:0000256" key="7">
    <source>
        <dbReference type="ARBA" id="ARBA00023136"/>
    </source>
</evidence>
<dbReference type="Pfam" id="PF00005">
    <property type="entry name" value="ABC_tran"/>
    <property type="match status" value="1"/>
</dbReference>
<keyword evidence="12" id="KW-1185">Reference proteome</keyword>
<dbReference type="GO" id="GO:0016887">
    <property type="term" value="F:ATP hydrolysis activity"/>
    <property type="evidence" value="ECO:0007669"/>
    <property type="project" value="InterPro"/>
</dbReference>
<dbReference type="SUPFAM" id="SSF52540">
    <property type="entry name" value="P-loop containing nucleoside triphosphate hydrolases"/>
    <property type="match status" value="1"/>
</dbReference>
<keyword evidence="4" id="KW-0547">Nucleotide-binding</keyword>
<dbReference type="InterPro" id="IPR017871">
    <property type="entry name" value="ABC_transporter-like_CS"/>
</dbReference>
<dbReference type="Pfam" id="PF00664">
    <property type="entry name" value="ABC_membrane"/>
    <property type="match status" value="1"/>
</dbReference>
<evidence type="ECO:0000256" key="8">
    <source>
        <dbReference type="SAM" id="Phobius"/>
    </source>
</evidence>
<dbReference type="PANTHER" id="PTHR43394:SF1">
    <property type="entry name" value="ATP-BINDING CASSETTE SUB-FAMILY B MEMBER 10, MITOCHONDRIAL"/>
    <property type="match status" value="1"/>
</dbReference>
<dbReference type="RefSeq" id="WP_201326983.1">
    <property type="nucleotide sequence ID" value="NZ_AP017470.1"/>
</dbReference>
<evidence type="ECO:0000256" key="4">
    <source>
        <dbReference type="ARBA" id="ARBA00022741"/>
    </source>
</evidence>
<feature type="transmembrane region" description="Helical" evidence="8">
    <location>
        <begin position="205"/>
        <end position="225"/>
    </location>
</feature>
<dbReference type="PROSITE" id="PS50893">
    <property type="entry name" value="ABC_TRANSPORTER_2"/>
    <property type="match status" value="1"/>
</dbReference>
<dbReference type="GO" id="GO:0005886">
    <property type="term" value="C:plasma membrane"/>
    <property type="evidence" value="ECO:0007669"/>
    <property type="project" value="UniProtKB-SubCell"/>
</dbReference>
<dbReference type="SUPFAM" id="SSF90123">
    <property type="entry name" value="ABC transporter transmembrane region"/>
    <property type="match status" value="1"/>
</dbReference>
<dbReference type="InterPro" id="IPR011527">
    <property type="entry name" value="ABC1_TM_dom"/>
</dbReference>
<dbReference type="PROSITE" id="PS00211">
    <property type="entry name" value="ABC_TRANSPORTER_1"/>
    <property type="match status" value="1"/>
</dbReference>
<dbReference type="PANTHER" id="PTHR43394">
    <property type="entry name" value="ATP-DEPENDENT PERMEASE MDL1, MITOCHONDRIAL"/>
    <property type="match status" value="1"/>
</dbReference>
<keyword evidence="3 8" id="KW-0812">Transmembrane</keyword>
<feature type="transmembrane region" description="Helical" evidence="8">
    <location>
        <begin position="12"/>
        <end position="32"/>
    </location>
</feature>
<evidence type="ECO:0000313" key="11">
    <source>
        <dbReference type="EMBL" id="BBB32680.1"/>
    </source>
</evidence>
<dbReference type="KEGG" id="thyd:TTHT_1148"/>
<dbReference type="PROSITE" id="PS50929">
    <property type="entry name" value="ABC_TM1F"/>
    <property type="match status" value="1"/>
</dbReference>
<organism evidence="11 12">
    <name type="scientific">Thermotomaculum hydrothermale</name>
    <dbReference type="NCBI Taxonomy" id="981385"/>
    <lineage>
        <taxon>Bacteria</taxon>
        <taxon>Pseudomonadati</taxon>
        <taxon>Acidobacteriota</taxon>
        <taxon>Holophagae</taxon>
        <taxon>Thermotomaculales</taxon>
        <taxon>Thermotomaculaceae</taxon>
        <taxon>Thermotomaculum</taxon>
    </lineage>
</organism>
<name>A0A7R6SYI3_9BACT</name>
<keyword evidence="2" id="KW-0813">Transport</keyword>
<dbReference type="CDD" id="cd18552">
    <property type="entry name" value="ABC_6TM_MsbA_like"/>
    <property type="match status" value="1"/>
</dbReference>
<feature type="transmembrane region" description="Helical" evidence="8">
    <location>
        <begin position="317"/>
        <end position="334"/>
    </location>
</feature>
<feature type="transmembrane region" description="Helical" evidence="8">
    <location>
        <begin position="182"/>
        <end position="199"/>
    </location>
</feature>
<feature type="transmembrane region" description="Helical" evidence="8">
    <location>
        <begin position="100"/>
        <end position="125"/>
    </location>
</feature>
<dbReference type="AlphaFoldDB" id="A0A7R6SYI3"/>
<feature type="domain" description="ABC transporter" evidence="9">
    <location>
        <begin position="380"/>
        <end position="614"/>
    </location>
</feature>
<dbReference type="InterPro" id="IPR003593">
    <property type="entry name" value="AAA+_ATPase"/>
</dbReference>
<dbReference type="EMBL" id="AP017470">
    <property type="protein sequence ID" value="BBB32680.1"/>
    <property type="molecule type" value="Genomic_DNA"/>
</dbReference>
<dbReference type="FunFam" id="3.40.50.300:FF:000287">
    <property type="entry name" value="Multidrug ABC transporter ATP-binding protein"/>
    <property type="match status" value="1"/>
</dbReference>
<dbReference type="CDD" id="cd03251">
    <property type="entry name" value="ABCC_MsbA"/>
    <property type="match status" value="1"/>
</dbReference>
<keyword evidence="7 8" id="KW-0472">Membrane</keyword>
<evidence type="ECO:0000256" key="5">
    <source>
        <dbReference type="ARBA" id="ARBA00022840"/>
    </source>
</evidence>
<evidence type="ECO:0000256" key="3">
    <source>
        <dbReference type="ARBA" id="ARBA00022692"/>
    </source>
</evidence>
<keyword evidence="5 11" id="KW-0067">ATP-binding</keyword>
<feature type="transmembrane region" description="Helical" evidence="8">
    <location>
        <begin position="280"/>
        <end position="305"/>
    </location>
</feature>
<evidence type="ECO:0000256" key="2">
    <source>
        <dbReference type="ARBA" id="ARBA00022448"/>
    </source>
</evidence>
<gene>
    <name evidence="11" type="primary">msbA</name>
    <name evidence="11" type="ORF">TTHT_1148</name>
</gene>
<evidence type="ECO:0000313" key="12">
    <source>
        <dbReference type="Proteomes" id="UP000595564"/>
    </source>
</evidence>
<evidence type="ECO:0000259" key="10">
    <source>
        <dbReference type="PROSITE" id="PS50929"/>
    </source>
</evidence>
<dbReference type="InterPro" id="IPR027417">
    <property type="entry name" value="P-loop_NTPase"/>
</dbReference>
<dbReference type="Proteomes" id="UP000595564">
    <property type="component" value="Chromosome"/>
</dbReference>
<proteinExistence type="predicted"/>
<protein>
    <submittedName>
        <fullName evidence="11">ATP-binding cassette, subfamily B, bacterial MsbA</fullName>
    </submittedName>
</protein>
<dbReference type="Gene3D" id="1.20.1560.10">
    <property type="entry name" value="ABC transporter type 1, transmembrane domain"/>
    <property type="match status" value="1"/>
</dbReference>
<evidence type="ECO:0000256" key="1">
    <source>
        <dbReference type="ARBA" id="ARBA00004651"/>
    </source>
</evidence>
<dbReference type="InterPro" id="IPR003439">
    <property type="entry name" value="ABC_transporter-like_ATP-bd"/>
</dbReference>
<dbReference type="SMART" id="SM00382">
    <property type="entry name" value="AAA"/>
    <property type="match status" value="1"/>
</dbReference>
<sequence length="621" mass="70493">MPVVKRFLRYFKPYWGSLILSFIILFFVAVLWEVNTAVAKLIMDGPLKEKTSISKIEKTKTYKKDRLQFVTDFKNKVKKYLEKKGFGKKLNLKNASSGDVAVIVILILILYILKGITTFWGYFLLGVTGHKVIRDLRNDLYSSIINQSVSFFDKYHSGTLISRITNDVYIIQNAVTSKIGDLFKETLFLILIVAAIFYIDYKLSFLLMVIFPLIVVPVILISKAIRKATTLSQMKMAEMMNILKETISGSRIVKAFAMENFEIKKFVNKNYEFFKANVKLVAATVMSSPIMELVGAISLSIVIVYGNMKIKSGEMTTGTFMTYVMNVLLLYSPIRRLNRVNNEMQQAMSALKRVFSLMDEKNKIKSPTKPVKFPEEIKEIEFKNVSFSYDGKKKVLDNINLKAKRGETIAVVGSSGDGKTTLVNLIPRFYDCTDGQITINGIDIREFDLKDLRNNIGIVTQETILFDDTVFNNIAYGRSDIPLEKVEYAAKLAYAHDFIKKMKKGYDTNIGESGLFISGGQRQRLAIARALLKNPPILILDEATSALDTESEVLVQKALENLMKNRTTFVIAHRLSTIRNADRIYVISKGKIVEVGTHEELLKKNGVYKRLYNIQFGAKNE</sequence>
<accession>A0A7R6SYI3</accession>
<dbReference type="InterPro" id="IPR036640">
    <property type="entry name" value="ABC1_TM_sf"/>
</dbReference>
<dbReference type="GO" id="GO:0005524">
    <property type="term" value="F:ATP binding"/>
    <property type="evidence" value="ECO:0007669"/>
    <property type="project" value="UniProtKB-KW"/>
</dbReference>
<reference evidence="11 12" key="1">
    <citation type="journal article" date="2012" name="Extremophiles">
        <title>Thermotomaculum hydrothermale gen. nov., sp. nov., a novel heterotrophic thermophile within the phylum Acidobacteria from a deep-sea hydrothermal vent chimney in the Southern Okinawa Trough.</title>
        <authorList>
            <person name="Izumi H."/>
            <person name="Nunoura T."/>
            <person name="Miyazaki M."/>
            <person name="Mino S."/>
            <person name="Toki T."/>
            <person name="Takai K."/>
            <person name="Sako Y."/>
            <person name="Sawabe T."/>
            <person name="Nakagawa S."/>
        </authorList>
    </citation>
    <scope>NUCLEOTIDE SEQUENCE [LARGE SCALE GENOMIC DNA]</scope>
    <source>
        <strain evidence="11 12">AC55</strain>
    </source>
</reference>
<dbReference type="Gene3D" id="3.40.50.300">
    <property type="entry name" value="P-loop containing nucleotide triphosphate hydrolases"/>
    <property type="match status" value="1"/>
</dbReference>
<feature type="domain" description="ABC transmembrane type-1" evidence="10">
    <location>
        <begin position="92"/>
        <end position="346"/>
    </location>
</feature>
<evidence type="ECO:0000256" key="6">
    <source>
        <dbReference type="ARBA" id="ARBA00022989"/>
    </source>
</evidence>
<comment type="subcellular location">
    <subcellularLocation>
        <location evidence="1">Cell membrane</location>
        <topology evidence="1">Multi-pass membrane protein</topology>
    </subcellularLocation>
</comment>